<dbReference type="Proteomes" id="UP000821845">
    <property type="component" value="Chromosome 6"/>
</dbReference>
<evidence type="ECO:0000313" key="2">
    <source>
        <dbReference type="Proteomes" id="UP000821845"/>
    </source>
</evidence>
<name>A0ACB7RZ48_HYAAI</name>
<organism evidence="1 2">
    <name type="scientific">Hyalomma asiaticum</name>
    <name type="common">Tick</name>
    <dbReference type="NCBI Taxonomy" id="266040"/>
    <lineage>
        <taxon>Eukaryota</taxon>
        <taxon>Metazoa</taxon>
        <taxon>Ecdysozoa</taxon>
        <taxon>Arthropoda</taxon>
        <taxon>Chelicerata</taxon>
        <taxon>Arachnida</taxon>
        <taxon>Acari</taxon>
        <taxon>Parasitiformes</taxon>
        <taxon>Ixodida</taxon>
        <taxon>Ixodoidea</taxon>
        <taxon>Ixodidae</taxon>
        <taxon>Hyalomminae</taxon>
        <taxon>Hyalomma</taxon>
    </lineage>
</organism>
<proteinExistence type="predicted"/>
<dbReference type="EMBL" id="CM023486">
    <property type="protein sequence ID" value="KAH6927660.1"/>
    <property type="molecule type" value="Genomic_DNA"/>
</dbReference>
<evidence type="ECO:0000313" key="1">
    <source>
        <dbReference type="EMBL" id="KAH6927660.1"/>
    </source>
</evidence>
<comment type="caution">
    <text evidence="1">The sequence shown here is derived from an EMBL/GenBank/DDBJ whole genome shotgun (WGS) entry which is preliminary data.</text>
</comment>
<protein>
    <submittedName>
        <fullName evidence="1">Uncharacterized protein</fullName>
    </submittedName>
</protein>
<gene>
    <name evidence="1" type="ORF">HPB50_006365</name>
</gene>
<reference evidence="1" key="1">
    <citation type="submission" date="2020-05" db="EMBL/GenBank/DDBJ databases">
        <title>Large-scale comparative analyses of tick genomes elucidate their genetic diversity and vector capacities.</title>
        <authorList>
            <person name="Jia N."/>
            <person name="Wang J."/>
            <person name="Shi W."/>
            <person name="Du L."/>
            <person name="Sun Y."/>
            <person name="Zhan W."/>
            <person name="Jiang J."/>
            <person name="Wang Q."/>
            <person name="Zhang B."/>
            <person name="Ji P."/>
            <person name="Sakyi L.B."/>
            <person name="Cui X."/>
            <person name="Yuan T."/>
            <person name="Jiang B."/>
            <person name="Yang W."/>
            <person name="Lam T.T.-Y."/>
            <person name="Chang Q."/>
            <person name="Ding S."/>
            <person name="Wang X."/>
            <person name="Zhu J."/>
            <person name="Ruan X."/>
            <person name="Zhao L."/>
            <person name="Wei J."/>
            <person name="Que T."/>
            <person name="Du C."/>
            <person name="Cheng J."/>
            <person name="Dai P."/>
            <person name="Han X."/>
            <person name="Huang E."/>
            <person name="Gao Y."/>
            <person name="Liu J."/>
            <person name="Shao H."/>
            <person name="Ye R."/>
            <person name="Li L."/>
            <person name="Wei W."/>
            <person name="Wang X."/>
            <person name="Wang C."/>
            <person name="Yang T."/>
            <person name="Huo Q."/>
            <person name="Li W."/>
            <person name="Guo W."/>
            <person name="Chen H."/>
            <person name="Zhou L."/>
            <person name="Ni X."/>
            <person name="Tian J."/>
            <person name="Zhou Y."/>
            <person name="Sheng Y."/>
            <person name="Liu T."/>
            <person name="Pan Y."/>
            <person name="Xia L."/>
            <person name="Li J."/>
            <person name="Zhao F."/>
            <person name="Cao W."/>
        </authorList>
    </citation>
    <scope>NUCLEOTIDE SEQUENCE</scope>
    <source>
        <strain evidence="1">Hyas-2018</strain>
    </source>
</reference>
<keyword evidence="2" id="KW-1185">Reference proteome</keyword>
<accession>A0ACB7RZ48</accession>
<sequence>MTGDFLTTAFPVVLVLVASDKFGREQTLTLEVFPEFKLYNVSLWSFRHGECGDPAYSDLVSWKREYLESSVVVRYDGLPGGQYCVTADPIAERCFPSDFCHRLVTSTFYVKAAAGQGGLGERELSGGRRDAAAAPIDAAPSWISGSGLHLRSDAQSPRAPVLKSPGDTVARAGRLAMTTPLG</sequence>